<evidence type="ECO:0000256" key="3">
    <source>
        <dbReference type="ARBA" id="ARBA00022516"/>
    </source>
</evidence>
<comment type="caution">
    <text evidence="11">The sequence shown here is derived from an EMBL/GenBank/DDBJ whole genome shotgun (WGS) entry which is preliminary data.</text>
</comment>
<keyword evidence="12" id="KW-1185">Reference proteome</keyword>
<dbReference type="GO" id="GO:0005737">
    <property type="term" value="C:cytoplasm"/>
    <property type="evidence" value="ECO:0007669"/>
    <property type="project" value="UniProtKB-SubCell"/>
</dbReference>
<dbReference type="PANTHER" id="PTHR30100:SF1">
    <property type="entry name" value="PHOSPHATE ACYLTRANSFERASE"/>
    <property type="match status" value="1"/>
</dbReference>
<sequence>MNNRSKITVALDVLGGDGLVALNLAAARQALDADPDLAILACGPGSEIGSVRDEWPAPLGARLKIHDAETGLAADAGPAEALRRGRDSSMGEALRRIGEGEADAVVSGGSTGALMVLARHLLGTWPGVDRPALMGALPTVRGTCWMLDLGANLHVDARRLHEFARLGRITVSLLNEREPVVGLLNVGTEPGKGPDLVREAGRLIDADRDLNYGGFVEADQVFAGRVDLVVCDGFSGNILLKSAEGAVRLMFDEMRAHLGGSLCGWLARPRLRRLRDSLDPARHNGAALLGVRGVVIKSHGGASTAGMAHAIGLAAREVRGGLSQAMESQFRAVD</sequence>
<evidence type="ECO:0000313" key="12">
    <source>
        <dbReference type="Proteomes" id="UP000484885"/>
    </source>
</evidence>
<keyword evidence="7 10" id="KW-1208">Phospholipid metabolism</keyword>
<evidence type="ECO:0000256" key="9">
    <source>
        <dbReference type="ARBA" id="ARBA00046608"/>
    </source>
</evidence>
<protein>
    <recommendedName>
        <fullName evidence="8 10">Phosphate acyltransferase</fullName>
        <ecNumber evidence="8 10">2.3.1.274</ecNumber>
    </recommendedName>
    <alternativeName>
        <fullName evidence="10">Acyl-ACP phosphotransacylase</fullName>
    </alternativeName>
    <alternativeName>
        <fullName evidence="10">Acyl-[acyl-carrier-protein]--phosphate acyltransferase</fullName>
    </alternativeName>
    <alternativeName>
        <fullName evidence="10">Phosphate-acyl-ACP acyltransferase</fullName>
    </alternativeName>
</protein>
<dbReference type="InterPro" id="IPR003664">
    <property type="entry name" value="FA_synthesis"/>
</dbReference>
<dbReference type="InterPro" id="IPR012281">
    <property type="entry name" value="Phospholipid_synth_PlsX-like"/>
</dbReference>
<evidence type="ECO:0000256" key="1">
    <source>
        <dbReference type="ARBA" id="ARBA00001232"/>
    </source>
</evidence>
<dbReference type="Proteomes" id="UP000484885">
    <property type="component" value="Unassembled WGS sequence"/>
</dbReference>
<dbReference type="NCBIfam" id="TIGR00182">
    <property type="entry name" value="plsX"/>
    <property type="match status" value="1"/>
</dbReference>
<evidence type="ECO:0000256" key="7">
    <source>
        <dbReference type="ARBA" id="ARBA00023264"/>
    </source>
</evidence>
<evidence type="ECO:0000256" key="5">
    <source>
        <dbReference type="ARBA" id="ARBA00023098"/>
    </source>
</evidence>
<name>A0A845UY71_9GAMM</name>
<dbReference type="PANTHER" id="PTHR30100">
    <property type="entry name" value="FATTY ACID/PHOSPHOLIPID SYNTHESIS PROTEIN PLSX"/>
    <property type="match status" value="1"/>
</dbReference>
<evidence type="ECO:0000313" key="11">
    <source>
        <dbReference type="EMBL" id="NDY94820.1"/>
    </source>
</evidence>
<dbReference type="GO" id="GO:0008654">
    <property type="term" value="P:phospholipid biosynthetic process"/>
    <property type="evidence" value="ECO:0007669"/>
    <property type="project" value="UniProtKB-KW"/>
</dbReference>
<dbReference type="SUPFAM" id="SSF53659">
    <property type="entry name" value="Isocitrate/Isopropylmalate dehydrogenase-like"/>
    <property type="match status" value="1"/>
</dbReference>
<evidence type="ECO:0000256" key="6">
    <source>
        <dbReference type="ARBA" id="ARBA00023209"/>
    </source>
</evidence>
<keyword evidence="4 10" id="KW-0808">Transferase</keyword>
<dbReference type="UniPathway" id="UPA00085"/>
<dbReference type="RefSeq" id="WP_164210203.1">
    <property type="nucleotide sequence ID" value="NZ_JAAGSC010000031.1"/>
</dbReference>
<comment type="similarity">
    <text evidence="10">Belongs to the PlsX family.</text>
</comment>
<comment type="pathway">
    <text evidence="10">Lipid metabolism; phospholipid metabolism.</text>
</comment>
<dbReference type="AlphaFoldDB" id="A0A845UY71"/>
<evidence type="ECO:0000256" key="2">
    <source>
        <dbReference type="ARBA" id="ARBA00022490"/>
    </source>
</evidence>
<keyword evidence="5 10" id="KW-0443">Lipid metabolism</keyword>
<proteinExistence type="inferred from homology"/>
<keyword evidence="3 10" id="KW-0444">Lipid biosynthesis</keyword>
<dbReference type="PIRSF" id="PIRSF002465">
    <property type="entry name" value="Phsphlp_syn_PlsX"/>
    <property type="match status" value="1"/>
</dbReference>
<gene>
    <name evidence="10 11" type="primary">plsX</name>
    <name evidence="11" type="ORF">G3I74_03650</name>
</gene>
<dbReference type="HAMAP" id="MF_00019">
    <property type="entry name" value="PlsX"/>
    <property type="match status" value="1"/>
</dbReference>
<reference evidence="11 12" key="1">
    <citation type="submission" date="2020-02" db="EMBL/GenBank/DDBJ databases">
        <authorList>
            <person name="Zhang X.-Y."/>
        </authorList>
    </citation>
    <scope>NUCLEOTIDE SEQUENCE [LARGE SCALE GENOMIC DNA]</scope>
    <source>
        <strain evidence="11 12">C33</strain>
    </source>
</reference>
<dbReference type="EMBL" id="JAAGSC010000031">
    <property type="protein sequence ID" value="NDY94820.1"/>
    <property type="molecule type" value="Genomic_DNA"/>
</dbReference>
<comment type="subunit">
    <text evidence="9 10">Homodimer. Probably interacts with PlsY.</text>
</comment>
<accession>A0A845UY71</accession>
<keyword evidence="11" id="KW-0012">Acyltransferase</keyword>
<dbReference type="GO" id="GO:0043811">
    <property type="term" value="F:phosphate:acyl-[acyl carrier protein] acyltransferase activity"/>
    <property type="evidence" value="ECO:0007669"/>
    <property type="project" value="UniProtKB-UniRule"/>
</dbReference>
<evidence type="ECO:0000256" key="4">
    <source>
        <dbReference type="ARBA" id="ARBA00022679"/>
    </source>
</evidence>
<dbReference type="EC" id="2.3.1.274" evidence="8 10"/>
<comment type="function">
    <text evidence="10">Catalyzes the reversible formation of acyl-phosphate (acyl-PO(4)) from acyl-[acyl-carrier-protein] (acyl-ACP). This enzyme utilizes acyl-ACP as fatty acyl donor, but not acyl-CoA.</text>
</comment>
<keyword evidence="6 10" id="KW-0594">Phospholipid biosynthesis</keyword>
<organism evidence="11 12">
    <name type="scientific">Wenzhouxiangella limi</name>
    <dbReference type="NCBI Taxonomy" id="2707351"/>
    <lineage>
        <taxon>Bacteria</taxon>
        <taxon>Pseudomonadati</taxon>
        <taxon>Pseudomonadota</taxon>
        <taxon>Gammaproteobacteria</taxon>
        <taxon>Chromatiales</taxon>
        <taxon>Wenzhouxiangellaceae</taxon>
        <taxon>Wenzhouxiangella</taxon>
    </lineage>
</organism>
<keyword evidence="2 10" id="KW-0963">Cytoplasm</keyword>
<comment type="subcellular location">
    <subcellularLocation>
        <location evidence="10">Cytoplasm</location>
    </subcellularLocation>
    <text evidence="10">Associated with the membrane possibly through PlsY.</text>
</comment>
<dbReference type="GO" id="GO:0006633">
    <property type="term" value="P:fatty acid biosynthetic process"/>
    <property type="evidence" value="ECO:0007669"/>
    <property type="project" value="UniProtKB-UniRule"/>
</dbReference>
<dbReference type="Gene3D" id="3.40.718.10">
    <property type="entry name" value="Isopropylmalate Dehydrogenase"/>
    <property type="match status" value="1"/>
</dbReference>
<dbReference type="Pfam" id="PF02504">
    <property type="entry name" value="FA_synthesis"/>
    <property type="match status" value="1"/>
</dbReference>
<evidence type="ECO:0000256" key="10">
    <source>
        <dbReference type="HAMAP-Rule" id="MF_00019"/>
    </source>
</evidence>
<comment type="catalytic activity">
    <reaction evidence="1 10">
        <text>a fatty acyl-[ACP] + phosphate = an acyl phosphate + holo-[ACP]</text>
        <dbReference type="Rhea" id="RHEA:42292"/>
        <dbReference type="Rhea" id="RHEA-COMP:9685"/>
        <dbReference type="Rhea" id="RHEA-COMP:14125"/>
        <dbReference type="ChEBI" id="CHEBI:43474"/>
        <dbReference type="ChEBI" id="CHEBI:59918"/>
        <dbReference type="ChEBI" id="CHEBI:64479"/>
        <dbReference type="ChEBI" id="CHEBI:138651"/>
        <dbReference type="EC" id="2.3.1.274"/>
    </reaction>
</comment>
<evidence type="ECO:0000256" key="8">
    <source>
        <dbReference type="ARBA" id="ARBA00024069"/>
    </source>
</evidence>